<keyword evidence="1" id="KW-0472">Membrane</keyword>
<keyword evidence="1" id="KW-1133">Transmembrane helix</keyword>
<sequence length="186" mass="19536">MTHRPPRLPALGPLAWGGAALLAFTLAARPAMAAPWAGFAPEALALATGGICFLAGILLALLAHRRRPPPPSLSAAELEQMRRSVTAFAGTLREGTAMLLQHQRETLEAVERVAAHSQQLIALIATAEERSANATARAEILATRVARSAAAEVKASVESLTAISARIEYQARGLEEAIRPVGVRAA</sequence>
<name>A0ABZ0PMY7_9PROT</name>
<reference evidence="2 3" key="1">
    <citation type="submission" date="2023-11" db="EMBL/GenBank/DDBJ databases">
        <title>Arctic aerobic anoxygenic photoheterotroph Sediminicoccus rosea KRV36 adapts its photosynthesis to long days of polar summer.</title>
        <authorList>
            <person name="Tomasch J."/>
            <person name="Kopejtka K."/>
            <person name="Bily T."/>
            <person name="Gardiner A.T."/>
            <person name="Gardian Z."/>
            <person name="Shivaramu S."/>
            <person name="Koblizek M."/>
            <person name="Engelhardt F."/>
            <person name="Kaftan D."/>
        </authorList>
    </citation>
    <scope>NUCLEOTIDE SEQUENCE [LARGE SCALE GENOMIC DNA]</scope>
    <source>
        <strain evidence="2 3">R-30</strain>
    </source>
</reference>
<proteinExistence type="predicted"/>
<keyword evidence="3" id="KW-1185">Reference proteome</keyword>
<evidence type="ECO:0000313" key="2">
    <source>
        <dbReference type="EMBL" id="WPB87104.1"/>
    </source>
</evidence>
<accession>A0ABZ0PMY7</accession>
<evidence type="ECO:0000256" key="1">
    <source>
        <dbReference type="SAM" id="Phobius"/>
    </source>
</evidence>
<keyword evidence="1" id="KW-0812">Transmembrane</keyword>
<evidence type="ECO:0000313" key="3">
    <source>
        <dbReference type="Proteomes" id="UP001305521"/>
    </source>
</evidence>
<dbReference type="RefSeq" id="WP_318651061.1">
    <property type="nucleotide sequence ID" value="NZ_CP137852.1"/>
</dbReference>
<organism evidence="2 3">
    <name type="scientific">Sediminicoccus rosea</name>
    <dbReference type="NCBI Taxonomy" id="1225128"/>
    <lineage>
        <taxon>Bacteria</taxon>
        <taxon>Pseudomonadati</taxon>
        <taxon>Pseudomonadota</taxon>
        <taxon>Alphaproteobacteria</taxon>
        <taxon>Acetobacterales</taxon>
        <taxon>Roseomonadaceae</taxon>
        <taxon>Sediminicoccus</taxon>
    </lineage>
</organism>
<evidence type="ECO:0008006" key="4">
    <source>
        <dbReference type="Google" id="ProtNLM"/>
    </source>
</evidence>
<dbReference type="Proteomes" id="UP001305521">
    <property type="component" value="Chromosome"/>
</dbReference>
<feature type="transmembrane region" description="Helical" evidence="1">
    <location>
        <begin position="43"/>
        <end position="63"/>
    </location>
</feature>
<protein>
    <recommendedName>
        <fullName evidence="4">Methyl-accepting chemotaxis protein</fullName>
    </recommendedName>
</protein>
<dbReference type="EMBL" id="CP137852">
    <property type="protein sequence ID" value="WPB87104.1"/>
    <property type="molecule type" value="Genomic_DNA"/>
</dbReference>
<gene>
    <name evidence="2" type="ORF">R9Z33_09550</name>
</gene>